<sequence>VSQRERTNENIFGLGNQLQTMSEYWRRSTRGAYDQMPEVVRIKKKRTKKDLDHVRRKVLDTRKKSREKCGRGKGFHSRLDNSLTKTLSQFTRAPENNDDLDSLINNLGRERTLCERLLPETSIGNYRNYISGKQMYRTNETSGKNGGQVPGDVVTLMNKEEQLFKKSEDVRVDDENELDSLKARRQSARATGSNGCKHQLLTEEEGFLVNKIYASEKEYLKSTGVKGNNSSSSKNLSRENRNAIANEYIQSSRGWSPVTCFEEFCAEFCIKGFVNCPLEYFPAPTRKIQILLRDVYKDSKHSTRNSNASTKNSEFFTSELIEKNKTGVQNFSRKSQRGKQSAEREEFKMNNEIMNSWPSPRCEDEEISPLIPLISDCHGEVRIERNDHELLKKESKLRLAVSEPGNSRHFFRIPEESVEEPRKINEFNYYSGEPMKCPADDGLNHPSGEAVPFFHGKSNNHSPTLTSNHKSIKNAHEIIYKPIIVLRTDCCNKSSRQLKLDHTREKSKRNCKKFNPNESAVMEINDLNRNESDDGEFFIDFDLSRKSSQLPRHGNHFNACDNDRSISQPELKSRSQDLEGSYQRRLNRSDKWNKSLHNEYKKPETHDNFMDHTDTMRHTIVNDWQPLSFHDNYLNRVIGNERVNSRHMPVKYFAAENRDLLDCNPRRVPVYPRECYYNNNDFSYNAVKHPICPGVYGDQFIESLNPKSQCRQSELPRGRSWIDFRNGDLSLSNHYSHYDNSSNYQREMRNLGRIKSKNRRDARAHGEFLFDDTKNYYY</sequence>
<organism evidence="2">
    <name type="scientific">Fopius arisanus</name>
    <dbReference type="NCBI Taxonomy" id="64838"/>
    <lineage>
        <taxon>Eukaryota</taxon>
        <taxon>Metazoa</taxon>
        <taxon>Ecdysozoa</taxon>
        <taxon>Arthropoda</taxon>
        <taxon>Hexapoda</taxon>
        <taxon>Insecta</taxon>
        <taxon>Pterygota</taxon>
        <taxon>Neoptera</taxon>
        <taxon>Endopterygota</taxon>
        <taxon>Hymenoptera</taxon>
        <taxon>Apocrita</taxon>
        <taxon>Ichneumonoidea</taxon>
        <taxon>Braconidae</taxon>
        <taxon>Opiinae</taxon>
        <taxon>Fopius</taxon>
    </lineage>
</organism>
<protein>
    <submittedName>
        <fullName evidence="2">ORF c15885_g1_i1|g.6734 c15885_g1_i1|m.6734 type:5prime_partial len:779 (-) protein</fullName>
    </submittedName>
</protein>
<name>A0A0C9RD25_9HYME</name>
<gene>
    <name evidence="2" type="ORF">g.6734</name>
</gene>
<evidence type="ECO:0000313" key="2">
    <source>
        <dbReference type="EMBL" id="JAG74568.1"/>
    </source>
</evidence>
<evidence type="ECO:0000256" key="1">
    <source>
        <dbReference type="SAM" id="MobiDB-lite"/>
    </source>
</evidence>
<proteinExistence type="predicted"/>
<reference evidence="2" key="1">
    <citation type="submission" date="2015-01" db="EMBL/GenBank/DDBJ databases">
        <title>Transcriptome Assembly of Fopius arisanus.</title>
        <authorList>
            <person name="Geib S."/>
        </authorList>
    </citation>
    <scope>NUCLEOTIDE SEQUENCE</scope>
</reference>
<dbReference type="EMBL" id="GBYB01004801">
    <property type="protein sequence ID" value="JAG74568.1"/>
    <property type="molecule type" value="Transcribed_RNA"/>
</dbReference>
<accession>A0A0C9RD25</accession>
<feature type="region of interest" description="Disordered" evidence="1">
    <location>
        <begin position="553"/>
        <end position="582"/>
    </location>
</feature>
<feature type="non-terminal residue" evidence="2">
    <location>
        <position position="1"/>
    </location>
</feature>
<dbReference type="AlphaFoldDB" id="A0A0C9RD25"/>